<dbReference type="InterPro" id="IPR002347">
    <property type="entry name" value="SDR_fam"/>
</dbReference>
<dbReference type="EMBL" id="MU251254">
    <property type="protein sequence ID" value="KAG9254407.1"/>
    <property type="molecule type" value="Genomic_DNA"/>
</dbReference>
<evidence type="ECO:0000256" key="2">
    <source>
        <dbReference type="ARBA" id="ARBA00022857"/>
    </source>
</evidence>
<dbReference type="RefSeq" id="XP_046118331.1">
    <property type="nucleotide sequence ID" value="XM_046263487.1"/>
</dbReference>
<dbReference type="GO" id="GO:0016491">
    <property type="term" value="F:oxidoreductase activity"/>
    <property type="evidence" value="ECO:0007669"/>
    <property type="project" value="UniProtKB-KW"/>
</dbReference>
<evidence type="ECO:0000256" key="1">
    <source>
        <dbReference type="ARBA" id="ARBA00006484"/>
    </source>
</evidence>
<dbReference type="Proteomes" id="UP000887229">
    <property type="component" value="Unassembled WGS sequence"/>
</dbReference>
<gene>
    <name evidence="4" type="ORF">F5Z01DRAFT_655278</name>
</gene>
<dbReference type="Gene3D" id="3.40.50.720">
    <property type="entry name" value="NAD(P)-binding Rossmann-like Domain"/>
    <property type="match status" value="1"/>
</dbReference>
<dbReference type="PANTHER" id="PTHR24320">
    <property type="entry name" value="RETINOL DEHYDROGENASE"/>
    <property type="match status" value="1"/>
</dbReference>
<proteinExistence type="inferred from homology"/>
<sequence>MPICNHSKSFAQDKDIPSLAGKVILVTGGNVGLGKQAVLDFAKHGPRQIWIASRNVDKARAAAAEIAQQVPDASSCLKLLELDLSSFDSIRRAASKFMAESPRLDILMLNAGIMAVPPGLTEDGYEMQFGTNHMGHALLAKLLLPTLEATAAASPDVDVRIVSMSSFGHTQVPKGGFRFDMLKTTAEDLGAYGRYYQSKLANVLWICHLAKVHPNLTVAAIHPGLVRTQLMEGATATPWIVRTLTKVGGALLTPVDQGVKNQLWASVSKDVVSGEYYEPVGVVGKASEDGRDDALAEELWNWTEDELKAFE</sequence>
<evidence type="ECO:0000313" key="5">
    <source>
        <dbReference type="Proteomes" id="UP000887229"/>
    </source>
</evidence>
<name>A0A9P7ZMG8_9HYPO</name>
<dbReference type="PANTHER" id="PTHR24320:SF282">
    <property type="entry name" value="WW DOMAIN-CONTAINING OXIDOREDUCTASE"/>
    <property type="match status" value="1"/>
</dbReference>
<evidence type="ECO:0000313" key="4">
    <source>
        <dbReference type="EMBL" id="KAG9254407.1"/>
    </source>
</evidence>
<keyword evidence="5" id="KW-1185">Reference proteome</keyword>
<evidence type="ECO:0000256" key="3">
    <source>
        <dbReference type="ARBA" id="ARBA00023002"/>
    </source>
</evidence>
<dbReference type="AlphaFoldDB" id="A0A9P7ZMG8"/>
<dbReference type="Pfam" id="PF00106">
    <property type="entry name" value="adh_short"/>
    <property type="match status" value="1"/>
</dbReference>
<accession>A0A9P7ZMG8</accession>
<dbReference type="OrthoDB" id="191139at2759"/>
<comment type="similarity">
    <text evidence="1">Belongs to the short-chain dehydrogenases/reductases (SDR) family.</text>
</comment>
<keyword evidence="2" id="KW-0521">NADP</keyword>
<dbReference type="PRINTS" id="PR00081">
    <property type="entry name" value="GDHRDH"/>
</dbReference>
<protein>
    <submittedName>
        <fullName evidence="4">Short-chain dehydrogenase/reductase</fullName>
    </submittedName>
</protein>
<dbReference type="SUPFAM" id="SSF51735">
    <property type="entry name" value="NAD(P)-binding Rossmann-fold domains"/>
    <property type="match status" value="1"/>
</dbReference>
<dbReference type="GeneID" id="70294390"/>
<keyword evidence="3" id="KW-0560">Oxidoreductase</keyword>
<reference evidence="4" key="1">
    <citation type="journal article" date="2021" name="IMA Fungus">
        <title>Genomic characterization of three marine fungi, including Emericellopsis atlantica sp. nov. with signatures of a generalist lifestyle and marine biomass degradation.</title>
        <authorList>
            <person name="Hagestad O.C."/>
            <person name="Hou L."/>
            <person name="Andersen J.H."/>
            <person name="Hansen E.H."/>
            <person name="Altermark B."/>
            <person name="Li C."/>
            <person name="Kuhnert E."/>
            <person name="Cox R.J."/>
            <person name="Crous P.W."/>
            <person name="Spatafora J.W."/>
            <person name="Lail K."/>
            <person name="Amirebrahimi M."/>
            <person name="Lipzen A."/>
            <person name="Pangilinan J."/>
            <person name="Andreopoulos W."/>
            <person name="Hayes R.D."/>
            <person name="Ng V."/>
            <person name="Grigoriev I.V."/>
            <person name="Jackson S.A."/>
            <person name="Sutton T.D.S."/>
            <person name="Dobson A.D.W."/>
            <person name="Rama T."/>
        </authorList>
    </citation>
    <scope>NUCLEOTIDE SEQUENCE</scope>
    <source>
        <strain evidence="4">TS7</strain>
    </source>
</reference>
<organism evidence="4 5">
    <name type="scientific">Emericellopsis atlantica</name>
    <dbReference type="NCBI Taxonomy" id="2614577"/>
    <lineage>
        <taxon>Eukaryota</taxon>
        <taxon>Fungi</taxon>
        <taxon>Dikarya</taxon>
        <taxon>Ascomycota</taxon>
        <taxon>Pezizomycotina</taxon>
        <taxon>Sordariomycetes</taxon>
        <taxon>Hypocreomycetidae</taxon>
        <taxon>Hypocreales</taxon>
        <taxon>Bionectriaceae</taxon>
        <taxon>Emericellopsis</taxon>
    </lineage>
</organism>
<comment type="caution">
    <text evidence="4">The sequence shown here is derived from an EMBL/GenBank/DDBJ whole genome shotgun (WGS) entry which is preliminary data.</text>
</comment>
<dbReference type="InterPro" id="IPR036291">
    <property type="entry name" value="NAD(P)-bd_dom_sf"/>
</dbReference>